<sequence>MLPSWATFTGINSCSSYAVKRLRHEDRTSGPPVFDFFLRSRNTGWHTTTLLVTTYLDDGIVIEGISEVMDAGKQSAYSSANSSQTRSHRKRNRDTNAEESDIKDGGFFDEAFLARLCVFTFWEMENPEGEASSHPGQGDAAGGAAPIGAQAGARDIERLLAAITQQASKSGGDYKGGSRFQHLKGQSDFKQQSGQGREGKLRKEKWFKAVA</sequence>
<keyword evidence="3" id="KW-1185">Reference proteome</keyword>
<name>A0A834FTS8_RHOSS</name>
<proteinExistence type="predicted"/>
<protein>
    <submittedName>
        <fullName evidence="2">Uncharacterized protein</fullName>
    </submittedName>
</protein>
<feature type="region of interest" description="Disordered" evidence="1">
    <location>
        <begin position="76"/>
        <end position="102"/>
    </location>
</feature>
<feature type="region of interest" description="Disordered" evidence="1">
    <location>
        <begin position="127"/>
        <end position="146"/>
    </location>
</feature>
<comment type="caution">
    <text evidence="2">The sequence shown here is derived from an EMBL/GenBank/DDBJ whole genome shotgun (WGS) entry which is preliminary data.</text>
</comment>
<feature type="compositionally biased region" description="Low complexity" evidence="1">
    <location>
        <begin position="135"/>
        <end position="146"/>
    </location>
</feature>
<evidence type="ECO:0000256" key="1">
    <source>
        <dbReference type="SAM" id="MobiDB-lite"/>
    </source>
</evidence>
<reference evidence="2" key="1">
    <citation type="submission" date="2019-11" db="EMBL/GenBank/DDBJ databases">
        <authorList>
            <person name="Liu Y."/>
            <person name="Hou J."/>
            <person name="Li T.-Q."/>
            <person name="Guan C.-H."/>
            <person name="Wu X."/>
            <person name="Wu H.-Z."/>
            <person name="Ling F."/>
            <person name="Zhang R."/>
            <person name="Shi X.-G."/>
            <person name="Ren J.-P."/>
            <person name="Chen E.-F."/>
            <person name="Sun J.-M."/>
        </authorList>
    </citation>
    <scope>NUCLEOTIDE SEQUENCE</scope>
    <source>
        <strain evidence="2">Adult_tree_wgs_1</strain>
        <tissue evidence="2">Leaves</tissue>
    </source>
</reference>
<feature type="compositionally biased region" description="Basic and acidic residues" evidence="1">
    <location>
        <begin position="93"/>
        <end position="102"/>
    </location>
</feature>
<feature type="region of interest" description="Disordered" evidence="1">
    <location>
        <begin position="167"/>
        <end position="211"/>
    </location>
</feature>
<dbReference type="Proteomes" id="UP000626092">
    <property type="component" value="Unassembled WGS sequence"/>
</dbReference>
<feature type="compositionally biased region" description="Polar residues" evidence="1">
    <location>
        <begin position="76"/>
        <end position="85"/>
    </location>
</feature>
<dbReference type="EMBL" id="WJXA01000465">
    <property type="protein sequence ID" value="KAF7112581.1"/>
    <property type="molecule type" value="Genomic_DNA"/>
</dbReference>
<accession>A0A834FTS8</accession>
<dbReference type="AlphaFoldDB" id="A0A834FTS8"/>
<gene>
    <name evidence="2" type="ORF">RHSIM_RhsimUnG0214800</name>
</gene>
<evidence type="ECO:0000313" key="3">
    <source>
        <dbReference type="Proteomes" id="UP000626092"/>
    </source>
</evidence>
<organism evidence="2 3">
    <name type="scientific">Rhododendron simsii</name>
    <name type="common">Sims's rhododendron</name>
    <dbReference type="NCBI Taxonomy" id="118357"/>
    <lineage>
        <taxon>Eukaryota</taxon>
        <taxon>Viridiplantae</taxon>
        <taxon>Streptophyta</taxon>
        <taxon>Embryophyta</taxon>
        <taxon>Tracheophyta</taxon>
        <taxon>Spermatophyta</taxon>
        <taxon>Magnoliopsida</taxon>
        <taxon>eudicotyledons</taxon>
        <taxon>Gunneridae</taxon>
        <taxon>Pentapetalae</taxon>
        <taxon>asterids</taxon>
        <taxon>Ericales</taxon>
        <taxon>Ericaceae</taxon>
        <taxon>Ericoideae</taxon>
        <taxon>Rhodoreae</taxon>
        <taxon>Rhododendron</taxon>
    </lineage>
</organism>
<feature type="compositionally biased region" description="Basic and acidic residues" evidence="1">
    <location>
        <begin position="197"/>
        <end position="211"/>
    </location>
</feature>
<evidence type="ECO:0000313" key="2">
    <source>
        <dbReference type="EMBL" id="KAF7112581.1"/>
    </source>
</evidence>